<proteinExistence type="predicted"/>
<dbReference type="EMBL" id="JBJKFK010000004">
    <property type="protein sequence ID" value="KAL3321244.1"/>
    <property type="molecule type" value="Genomic_DNA"/>
</dbReference>
<organism evidence="2 3">
    <name type="scientific">Cichlidogyrus casuarinus</name>
    <dbReference type="NCBI Taxonomy" id="1844966"/>
    <lineage>
        <taxon>Eukaryota</taxon>
        <taxon>Metazoa</taxon>
        <taxon>Spiralia</taxon>
        <taxon>Lophotrochozoa</taxon>
        <taxon>Platyhelminthes</taxon>
        <taxon>Monogenea</taxon>
        <taxon>Monopisthocotylea</taxon>
        <taxon>Dactylogyridea</taxon>
        <taxon>Ancyrocephalidae</taxon>
        <taxon>Cichlidogyrus</taxon>
    </lineage>
</organism>
<accession>A0ABD2QP38</accession>
<dbReference type="Proteomes" id="UP001626550">
    <property type="component" value="Unassembled WGS sequence"/>
</dbReference>
<sequence>MSVRNFVNVDLIPRPALFKSVATGRKSVTPFFADLQRMKSLAGTEMLKQPANLLFEPDDSKPPQLVKKRGRPPKIPRSSEDEEAADATPDSSPGLSKHSFKVRHHV</sequence>
<feature type="region of interest" description="Disordered" evidence="1">
    <location>
        <begin position="54"/>
        <end position="106"/>
    </location>
</feature>
<evidence type="ECO:0000256" key="1">
    <source>
        <dbReference type="SAM" id="MobiDB-lite"/>
    </source>
</evidence>
<keyword evidence="3" id="KW-1185">Reference proteome</keyword>
<gene>
    <name evidence="2" type="ORF">Ciccas_000078</name>
</gene>
<dbReference type="AlphaFoldDB" id="A0ABD2QP38"/>
<protein>
    <submittedName>
        <fullName evidence="2">Uncharacterized protein</fullName>
    </submittedName>
</protein>
<comment type="caution">
    <text evidence="2">The sequence shown here is derived from an EMBL/GenBank/DDBJ whole genome shotgun (WGS) entry which is preliminary data.</text>
</comment>
<reference evidence="2 3" key="1">
    <citation type="submission" date="2024-11" db="EMBL/GenBank/DDBJ databases">
        <title>Adaptive evolution of stress response genes in parasites aligns with host niche diversity.</title>
        <authorList>
            <person name="Hahn C."/>
            <person name="Resl P."/>
        </authorList>
    </citation>
    <scope>NUCLEOTIDE SEQUENCE [LARGE SCALE GENOMIC DNA]</scope>
    <source>
        <strain evidence="2">EGGRZ-B1_66</strain>
        <tissue evidence="2">Body</tissue>
    </source>
</reference>
<evidence type="ECO:0000313" key="3">
    <source>
        <dbReference type="Proteomes" id="UP001626550"/>
    </source>
</evidence>
<evidence type="ECO:0000313" key="2">
    <source>
        <dbReference type="EMBL" id="KAL3321244.1"/>
    </source>
</evidence>
<name>A0ABD2QP38_9PLAT</name>